<comment type="caution">
    <text evidence="1">The sequence shown here is derived from an EMBL/GenBank/DDBJ whole genome shotgun (WGS) entry which is preliminary data.</text>
</comment>
<organism evidence="1 2">
    <name type="scientific">Pseudotamlana haliotis</name>
    <dbReference type="NCBI Taxonomy" id="2614804"/>
    <lineage>
        <taxon>Bacteria</taxon>
        <taxon>Pseudomonadati</taxon>
        <taxon>Bacteroidota</taxon>
        <taxon>Flavobacteriia</taxon>
        <taxon>Flavobacteriales</taxon>
        <taxon>Flavobacteriaceae</taxon>
        <taxon>Pseudotamlana</taxon>
    </lineage>
</organism>
<proteinExistence type="predicted"/>
<evidence type="ECO:0000313" key="1">
    <source>
        <dbReference type="EMBL" id="KAB1069849.1"/>
    </source>
</evidence>
<dbReference type="EMBL" id="WAAT01000022">
    <property type="protein sequence ID" value="KAB1069849.1"/>
    <property type="molecule type" value="Genomic_DNA"/>
</dbReference>
<gene>
    <name evidence="1" type="ORF">F6U93_03295</name>
</gene>
<dbReference type="Proteomes" id="UP000441333">
    <property type="component" value="Unassembled WGS sequence"/>
</dbReference>
<dbReference type="AlphaFoldDB" id="A0A6N6MIS7"/>
<keyword evidence="2" id="KW-1185">Reference proteome</keyword>
<name>A0A6N6MIS7_9FLAO</name>
<dbReference type="RefSeq" id="WP_150936787.1">
    <property type="nucleotide sequence ID" value="NZ_WAAT01000022.1"/>
</dbReference>
<protein>
    <submittedName>
        <fullName evidence="1">Uncharacterized protein</fullName>
    </submittedName>
</protein>
<sequence length="92" mass="10646">MKTTSNKMALIPKVYCSLFGHEYQVTKNVTSHVKEYTCKNCKKELTTDSNGNLTELTPTFREINVILERVYNSKTERLKEKAINSTTIYQHV</sequence>
<evidence type="ECO:0000313" key="2">
    <source>
        <dbReference type="Proteomes" id="UP000441333"/>
    </source>
</evidence>
<reference evidence="1 2" key="1">
    <citation type="submission" date="2019-09" db="EMBL/GenBank/DDBJ databases">
        <authorList>
            <person name="Cao W.R."/>
        </authorList>
    </citation>
    <scope>NUCLEOTIDE SEQUENCE [LARGE SCALE GENOMIC DNA]</scope>
    <source>
        <strain evidence="1 2">B1N29</strain>
    </source>
</reference>
<accession>A0A6N6MIS7</accession>